<feature type="domain" description="PDZ" evidence="1">
    <location>
        <begin position="483"/>
        <end position="552"/>
    </location>
</feature>
<dbReference type="Pfam" id="PF05299">
    <property type="entry name" value="Peptidase_M61"/>
    <property type="match status" value="1"/>
</dbReference>
<sequence length="592" mass="67903">MTQAIATPPDRRAAQLPRLTYQVAMPEPQTHLFEIELVLEGWQSTTLDLKFPVWTPGSYLIREYERHLQDFSAWGENQQQLLWRKLAKNHWQVAIGQLETVTIRYRLFANELTVRTNHLDRTHAYFNGAATFLYPVGGLEVPLQVTIALPQSDWQVATALPLVNDQGTHKTFQAANFDQLVDSPFEIGTHQLHRFEVLGKSHELAIWGNGNLEPQSIIDDFEKIIKVEANLFGGLPYDRYLFILHLTGQGYGGLEHKNSCSLIYNRYGFQQTEKRHQFMQLVAHEFFHLWNVKRIRPKELEIFDYDAETYTPSLWFCEGTTSYYDLQIPCRAGIYSRADFLTQLSKEITRYLNTPGRLVQPLAESSFDAWIKLYRAEAHSGNNQISYYLKGEMVSLLLDLKIRAKFDNTRSLDDVLQRLWQAFGQPEVGFTAQQLESIIAEVAEENLSDFFQRYLHTTEELPIQTYLQPFGLELKGIVDRTVPYLGLRLATEQGREMVKFTEAQSPAHHAGIDPGDEILALDGIRLAAGQLPDRLRDYQPGDRLTIAYFHQDQLQSTTVELADPKPSRYEVAPLKDISPLQDQLLAGWLGTA</sequence>
<dbReference type="InterPro" id="IPR007963">
    <property type="entry name" value="Peptidase_M61_catalytic"/>
</dbReference>
<reference evidence="3" key="1">
    <citation type="journal article" date="2024" name="Algal Res.">
        <title>Biochemical, toxicological and genomic investigation of a high-biomass producing Limnothrix strain isolated from Italian shallow drinking water reservoir.</title>
        <authorList>
            <person name="Simonazzi M."/>
            <person name="Shishido T.K."/>
            <person name="Delbaje E."/>
            <person name="Wahlsten M."/>
            <person name="Fewer D.P."/>
            <person name="Sivonen K."/>
            <person name="Pezzolesi L."/>
            <person name="Pistocchi R."/>
        </authorList>
    </citation>
    <scope>NUCLEOTIDE SEQUENCE [LARGE SCALE GENOMIC DNA]</scope>
    <source>
        <strain evidence="3">LRLZ20PSL1</strain>
    </source>
</reference>
<dbReference type="SUPFAM" id="SSF50156">
    <property type="entry name" value="PDZ domain-like"/>
    <property type="match status" value="1"/>
</dbReference>
<dbReference type="InterPro" id="IPR040756">
    <property type="entry name" value="Peptidase_M61_N"/>
</dbReference>
<dbReference type="RefSeq" id="WP_393012649.1">
    <property type="nucleotide sequence ID" value="NZ_JAZAQF010000059.1"/>
</dbReference>
<dbReference type="Pfam" id="PF13180">
    <property type="entry name" value="PDZ_2"/>
    <property type="match status" value="1"/>
</dbReference>
<evidence type="ECO:0000313" key="2">
    <source>
        <dbReference type="EMBL" id="MFG3817929.1"/>
    </source>
</evidence>
<dbReference type="PIRSF" id="PIRSF016493">
    <property type="entry name" value="Glycyl_aminpptds"/>
    <property type="match status" value="1"/>
</dbReference>
<proteinExistence type="predicted"/>
<evidence type="ECO:0000313" key="3">
    <source>
        <dbReference type="Proteomes" id="UP001604335"/>
    </source>
</evidence>
<dbReference type="InterPro" id="IPR024191">
    <property type="entry name" value="Peptidase_M61"/>
</dbReference>
<dbReference type="Gene3D" id="2.60.40.3650">
    <property type="match status" value="1"/>
</dbReference>
<comment type="caution">
    <text evidence="2">The sequence shown here is derived from an EMBL/GenBank/DDBJ whole genome shotgun (WGS) entry which is preliminary data.</text>
</comment>
<dbReference type="Proteomes" id="UP001604335">
    <property type="component" value="Unassembled WGS sequence"/>
</dbReference>
<dbReference type="Pfam" id="PF17899">
    <property type="entry name" value="Peptidase_M61_N"/>
    <property type="match status" value="1"/>
</dbReference>
<dbReference type="InterPro" id="IPR036034">
    <property type="entry name" value="PDZ_sf"/>
</dbReference>
<gene>
    <name evidence="2" type="ORF">VPK24_09805</name>
</gene>
<name>A0ABW7CCP2_9CYAN</name>
<dbReference type="SMART" id="SM00228">
    <property type="entry name" value="PDZ"/>
    <property type="match status" value="1"/>
</dbReference>
<accession>A0ABW7CCP2</accession>
<organism evidence="2 3">
    <name type="scientific">Limnothrix redekei LRLZ20PSL1</name>
    <dbReference type="NCBI Taxonomy" id="3112953"/>
    <lineage>
        <taxon>Bacteria</taxon>
        <taxon>Bacillati</taxon>
        <taxon>Cyanobacteriota</taxon>
        <taxon>Cyanophyceae</taxon>
        <taxon>Pseudanabaenales</taxon>
        <taxon>Pseudanabaenaceae</taxon>
        <taxon>Limnothrix</taxon>
    </lineage>
</organism>
<dbReference type="InterPro" id="IPR001478">
    <property type="entry name" value="PDZ"/>
</dbReference>
<dbReference type="SUPFAM" id="SSF55486">
    <property type="entry name" value="Metalloproteases ('zincins'), catalytic domain"/>
    <property type="match status" value="1"/>
</dbReference>
<protein>
    <submittedName>
        <fullName evidence="2">M61 family metallopeptidase</fullName>
    </submittedName>
</protein>
<keyword evidence="3" id="KW-1185">Reference proteome</keyword>
<dbReference type="Gene3D" id="1.10.390.10">
    <property type="entry name" value="Neutral Protease Domain 2"/>
    <property type="match status" value="1"/>
</dbReference>
<dbReference type="InterPro" id="IPR027268">
    <property type="entry name" value="Peptidase_M4/M1_CTD_sf"/>
</dbReference>
<dbReference type="Gene3D" id="2.30.42.10">
    <property type="match status" value="1"/>
</dbReference>
<dbReference type="EMBL" id="JAZAQF010000059">
    <property type="protein sequence ID" value="MFG3817929.1"/>
    <property type="molecule type" value="Genomic_DNA"/>
</dbReference>
<evidence type="ECO:0000259" key="1">
    <source>
        <dbReference type="SMART" id="SM00228"/>
    </source>
</evidence>